<protein>
    <submittedName>
        <fullName evidence="2">Uncharacterized protein</fullName>
    </submittedName>
</protein>
<feature type="region of interest" description="Disordered" evidence="1">
    <location>
        <begin position="154"/>
        <end position="211"/>
    </location>
</feature>
<proteinExistence type="predicted"/>
<sequence>MPYSFFHRTPAAEEILAGGFRDRRDSYMIVGLEIEGVWISDRPLGPNEGTKGSHLLLVELDLPDEELAQYEIVEANKPYREWCVPSAIANAGRVRRVSIAEEDAFQPPEVEEYSLPSPTWGEFRVFREPEGPINPPLHVPGKWYLSPQPCPNEYDVTDDDPPYWSPHDTRQGAEAAARRFEAATPPPEGYRSFRSYLGGESRTGSAAADAD</sequence>
<accession>A0A5B9VUN9</accession>
<reference evidence="2 3" key="1">
    <citation type="submission" date="2019-08" db="EMBL/GenBank/DDBJ databases">
        <title>Deep-cultivation of Planctomycetes and their phenomic and genomic characterization uncovers novel biology.</title>
        <authorList>
            <person name="Wiegand S."/>
            <person name="Jogler M."/>
            <person name="Boedeker C."/>
            <person name="Pinto D."/>
            <person name="Vollmers J."/>
            <person name="Rivas-Marin E."/>
            <person name="Kohn T."/>
            <person name="Peeters S.H."/>
            <person name="Heuer A."/>
            <person name="Rast P."/>
            <person name="Oberbeckmann S."/>
            <person name="Bunk B."/>
            <person name="Jeske O."/>
            <person name="Meyerdierks A."/>
            <person name="Storesund J.E."/>
            <person name="Kallscheuer N."/>
            <person name="Luecker S."/>
            <person name="Lage O.M."/>
            <person name="Pohl T."/>
            <person name="Merkel B.J."/>
            <person name="Hornburger P."/>
            <person name="Mueller R.-W."/>
            <person name="Bruemmer F."/>
            <person name="Labrenz M."/>
            <person name="Spormann A.M."/>
            <person name="Op den Camp H."/>
            <person name="Overmann J."/>
            <person name="Amann R."/>
            <person name="Jetten M.S.M."/>
            <person name="Mascher T."/>
            <person name="Medema M.H."/>
            <person name="Devos D.P."/>
            <person name="Kaster A.-K."/>
            <person name="Ovreas L."/>
            <person name="Rohde M."/>
            <person name="Galperin M.Y."/>
            <person name="Jogler C."/>
        </authorList>
    </citation>
    <scope>NUCLEOTIDE SEQUENCE [LARGE SCALE GENOMIC DNA]</scope>
    <source>
        <strain evidence="2 3">OJF2</strain>
    </source>
</reference>
<dbReference type="KEGG" id="agv:OJF2_05720"/>
<gene>
    <name evidence="2" type="ORF">OJF2_05720</name>
</gene>
<dbReference type="Proteomes" id="UP000324233">
    <property type="component" value="Chromosome"/>
</dbReference>
<name>A0A5B9VUN9_9BACT</name>
<evidence type="ECO:0000313" key="3">
    <source>
        <dbReference type="Proteomes" id="UP000324233"/>
    </source>
</evidence>
<dbReference type="OrthoDB" id="9985437at2"/>
<keyword evidence="3" id="KW-1185">Reference proteome</keyword>
<dbReference type="RefSeq" id="WP_148591043.1">
    <property type="nucleotide sequence ID" value="NZ_CP042997.1"/>
</dbReference>
<feature type="compositionally biased region" description="Basic and acidic residues" evidence="1">
    <location>
        <begin position="167"/>
        <end position="181"/>
    </location>
</feature>
<dbReference type="EMBL" id="CP042997">
    <property type="protein sequence ID" value="QEH32103.1"/>
    <property type="molecule type" value="Genomic_DNA"/>
</dbReference>
<organism evidence="2 3">
    <name type="scientific">Aquisphaera giovannonii</name>
    <dbReference type="NCBI Taxonomy" id="406548"/>
    <lineage>
        <taxon>Bacteria</taxon>
        <taxon>Pseudomonadati</taxon>
        <taxon>Planctomycetota</taxon>
        <taxon>Planctomycetia</taxon>
        <taxon>Isosphaerales</taxon>
        <taxon>Isosphaeraceae</taxon>
        <taxon>Aquisphaera</taxon>
    </lineage>
</organism>
<evidence type="ECO:0000313" key="2">
    <source>
        <dbReference type="EMBL" id="QEH32103.1"/>
    </source>
</evidence>
<evidence type="ECO:0000256" key="1">
    <source>
        <dbReference type="SAM" id="MobiDB-lite"/>
    </source>
</evidence>
<dbReference type="AlphaFoldDB" id="A0A5B9VUN9"/>